<name>A0A0A9GNY4_ARUDO</name>
<dbReference type="EMBL" id="GBRH01175503">
    <property type="protein sequence ID" value="JAE22393.1"/>
    <property type="molecule type" value="Transcribed_RNA"/>
</dbReference>
<organism evidence="1">
    <name type="scientific">Arundo donax</name>
    <name type="common">Giant reed</name>
    <name type="synonym">Donax arundinaceus</name>
    <dbReference type="NCBI Taxonomy" id="35708"/>
    <lineage>
        <taxon>Eukaryota</taxon>
        <taxon>Viridiplantae</taxon>
        <taxon>Streptophyta</taxon>
        <taxon>Embryophyta</taxon>
        <taxon>Tracheophyta</taxon>
        <taxon>Spermatophyta</taxon>
        <taxon>Magnoliopsida</taxon>
        <taxon>Liliopsida</taxon>
        <taxon>Poales</taxon>
        <taxon>Poaceae</taxon>
        <taxon>PACMAD clade</taxon>
        <taxon>Arundinoideae</taxon>
        <taxon>Arundineae</taxon>
        <taxon>Arundo</taxon>
    </lineage>
</organism>
<accession>A0A0A9GNY4</accession>
<dbReference type="AlphaFoldDB" id="A0A0A9GNY4"/>
<evidence type="ECO:0000313" key="1">
    <source>
        <dbReference type="EMBL" id="JAE22393.1"/>
    </source>
</evidence>
<reference evidence="1" key="1">
    <citation type="submission" date="2014-09" db="EMBL/GenBank/DDBJ databases">
        <authorList>
            <person name="Magalhaes I.L.F."/>
            <person name="Oliveira U."/>
            <person name="Santos F.R."/>
            <person name="Vidigal T.H.D.A."/>
            <person name="Brescovit A.D."/>
            <person name="Santos A.J."/>
        </authorList>
    </citation>
    <scope>NUCLEOTIDE SEQUENCE</scope>
    <source>
        <tissue evidence="1">Shoot tissue taken approximately 20 cm above the soil surface</tissue>
    </source>
</reference>
<sequence length="30" mass="3471">MLECGMLNPQAMKQGGSIQTRFFQLMVRRV</sequence>
<protein>
    <submittedName>
        <fullName evidence="1">Uncharacterized protein</fullName>
    </submittedName>
</protein>
<reference evidence="1" key="2">
    <citation type="journal article" date="2015" name="Data Brief">
        <title>Shoot transcriptome of the giant reed, Arundo donax.</title>
        <authorList>
            <person name="Barrero R.A."/>
            <person name="Guerrero F.D."/>
            <person name="Moolhuijzen P."/>
            <person name="Goolsby J.A."/>
            <person name="Tidwell J."/>
            <person name="Bellgard S.E."/>
            <person name="Bellgard M.I."/>
        </authorList>
    </citation>
    <scope>NUCLEOTIDE SEQUENCE</scope>
    <source>
        <tissue evidence="1">Shoot tissue taken approximately 20 cm above the soil surface</tissue>
    </source>
</reference>
<proteinExistence type="predicted"/>